<keyword evidence="3" id="KW-0433">Leucine-rich repeat</keyword>
<evidence type="ECO:0000256" key="6">
    <source>
        <dbReference type="ARBA" id="ARBA00022737"/>
    </source>
</evidence>
<dbReference type="Proteomes" id="UP000323000">
    <property type="component" value="Chromosome 7"/>
</dbReference>
<feature type="transmembrane region" description="Helical" evidence="11">
    <location>
        <begin position="392"/>
        <end position="415"/>
    </location>
</feature>
<evidence type="ECO:0000256" key="2">
    <source>
        <dbReference type="ARBA" id="ARBA00009592"/>
    </source>
</evidence>
<reference evidence="14" key="1">
    <citation type="journal article" date="2019" name="Gigascience">
        <title>De novo genome assembly of the endangered Acer yangbiense, a plant species with extremely small populations endemic to Yunnan Province, China.</title>
        <authorList>
            <person name="Yang J."/>
            <person name="Wariss H.M."/>
            <person name="Tao L."/>
            <person name="Zhang R."/>
            <person name="Yun Q."/>
            <person name="Hollingsworth P."/>
            <person name="Dao Z."/>
            <person name="Luo G."/>
            <person name="Guo H."/>
            <person name="Ma Y."/>
            <person name="Sun W."/>
        </authorList>
    </citation>
    <scope>NUCLEOTIDE SEQUENCE [LARGE SCALE GENOMIC DNA]</scope>
    <source>
        <strain evidence="14">cv. Malutang</strain>
    </source>
</reference>
<evidence type="ECO:0000256" key="1">
    <source>
        <dbReference type="ARBA" id="ARBA00004479"/>
    </source>
</evidence>
<evidence type="ECO:0000256" key="10">
    <source>
        <dbReference type="ARBA" id="ARBA00023180"/>
    </source>
</evidence>
<evidence type="ECO:0000256" key="9">
    <source>
        <dbReference type="ARBA" id="ARBA00023170"/>
    </source>
</evidence>
<protein>
    <recommendedName>
        <fullName evidence="12">Leucine-rich repeat-containing N-terminal plant-type domain-containing protein</fullName>
    </recommendedName>
</protein>
<dbReference type="SUPFAM" id="SSF52058">
    <property type="entry name" value="L domain-like"/>
    <property type="match status" value="1"/>
</dbReference>
<keyword evidence="9" id="KW-0675">Receptor</keyword>
<keyword evidence="5" id="KW-0732">Signal</keyword>
<dbReference type="Pfam" id="PF08263">
    <property type="entry name" value="LRRNT_2"/>
    <property type="match status" value="1"/>
</dbReference>
<evidence type="ECO:0000259" key="12">
    <source>
        <dbReference type="Pfam" id="PF08263"/>
    </source>
</evidence>
<dbReference type="InterPro" id="IPR001611">
    <property type="entry name" value="Leu-rich_rpt"/>
</dbReference>
<dbReference type="InterPro" id="IPR046956">
    <property type="entry name" value="RLP23-like"/>
</dbReference>
<accession>A0A5C7HRK1</accession>
<evidence type="ECO:0000313" key="13">
    <source>
        <dbReference type="EMBL" id="TXG58842.1"/>
    </source>
</evidence>
<evidence type="ECO:0000256" key="4">
    <source>
        <dbReference type="ARBA" id="ARBA00022692"/>
    </source>
</evidence>
<dbReference type="EMBL" id="VAHF01000007">
    <property type="protein sequence ID" value="TXG58842.1"/>
    <property type="molecule type" value="Genomic_DNA"/>
</dbReference>
<dbReference type="OrthoDB" id="1394818at2759"/>
<proteinExistence type="inferred from homology"/>
<keyword evidence="10" id="KW-0325">Glycoprotein</keyword>
<dbReference type="InterPro" id="IPR013210">
    <property type="entry name" value="LRR_N_plant-typ"/>
</dbReference>
<evidence type="ECO:0000256" key="8">
    <source>
        <dbReference type="ARBA" id="ARBA00023136"/>
    </source>
</evidence>
<sequence length="436" mass="48351">MRGATLELLLNRWSERMSDQQSLLLQLKNSLTFDSTLSLRLVQWNQRTDCCTWSGVDCDMAGRIPIEISSLTRLVALDLSCYWRAGLQLENPNLKVLVQNFSELRELYLDGVVISAHGNEWGQALSSSLPNLQVLSLSNCYLSGPIHSSLADLQSLSVIRLDGNDLSSPVPEFLADFPSLTILSLADCGLYGQLPENIFKAMMVDEQKVQSQLQHLQFEITGGNQPYQDAVTVTMKGLELELVKILTVFTSIDLSSNNFQGLIPEELGLFKSLIVLNLSHNAFIGSIPSSVGNLRQLESLDLSMNNLHRHIPIQLANLNFLSVLNLSYNHFVGRIPTSTQLQSFSPTSFEGNEGLCGPPLTNSCTNSNESTISSPSNQFDPSKPVSSNEFDWKFFLVIGVGFGIGFVAAVAPLIFSDKVNLWYDIIVHKFLRHFCM</sequence>
<evidence type="ECO:0000256" key="5">
    <source>
        <dbReference type="ARBA" id="ARBA00022729"/>
    </source>
</evidence>
<dbReference type="FunFam" id="3.80.10.10:FF:000111">
    <property type="entry name" value="LRR receptor-like serine/threonine-protein kinase ERECTA"/>
    <property type="match status" value="1"/>
</dbReference>
<keyword evidence="7 11" id="KW-1133">Transmembrane helix</keyword>
<evidence type="ECO:0000256" key="7">
    <source>
        <dbReference type="ARBA" id="ARBA00022989"/>
    </source>
</evidence>
<dbReference type="PANTHER" id="PTHR48063">
    <property type="entry name" value="LRR RECEPTOR-LIKE KINASE"/>
    <property type="match status" value="1"/>
</dbReference>
<dbReference type="AlphaFoldDB" id="A0A5C7HRK1"/>
<comment type="caution">
    <text evidence="13">The sequence shown here is derived from an EMBL/GenBank/DDBJ whole genome shotgun (WGS) entry which is preliminary data.</text>
</comment>
<organism evidence="13 14">
    <name type="scientific">Acer yangbiense</name>
    <dbReference type="NCBI Taxonomy" id="1000413"/>
    <lineage>
        <taxon>Eukaryota</taxon>
        <taxon>Viridiplantae</taxon>
        <taxon>Streptophyta</taxon>
        <taxon>Embryophyta</taxon>
        <taxon>Tracheophyta</taxon>
        <taxon>Spermatophyta</taxon>
        <taxon>Magnoliopsida</taxon>
        <taxon>eudicotyledons</taxon>
        <taxon>Gunneridae</taxon>
        <taxon>Pentapetalae</taxon>
        <taxon>rosids</taxon>
        <taxon>malvids</taxon>
        <taxon>Sapindales</taxon>
        <taxon>Sapindaceae</taxon>
        <taxon>Hippocastanoideae</taxon>
        <taxon>Acereae</taxon>
        <taxon>Acer</taxon>
    </lineage>
</organism>
<name>A0A5C7HRK1_9ROSI</name>
<keyword evidence="8 11" id="KW-0472">Membrane</keyword>
<dbReference type="InterPro" id="IPR032675">
    <property type="entry name" value="LRR_dom_sf"/>
</dbReference>
<evidence type="ECO:0000256" key="11">
    <source>
        <dbReference type="SAM" id="Phobius"/>
    </source>
</evidence>
<feature type="domain" description="Leucine-rich repeat-containing N-terminal plant-type" evidence="12">
    <location>
        <begin position="18"/>
        <end position="59"/>
    </location>
</feature>
<keyword evidence="4 11" id="KW-0812">Transmembrane</keyword>
<dbReference type="Pfam" id="PF00560">
    <property type="entry name" value="LRR_1"/>
    <property type="match status" value="5"/>
</dbReference>
<evidence type="ECO:0000313" key="14">
    <source>
        <dbReference type="Proteomes" id="UP000323000"/>
    </source>
</evidence>
<comment type="subcellular location">
    <subcellularLocation>
        <location evidence="1">Membrane</location>
        <topology evidence="1">Single-pass type I membrane protein</topology>
    </subcellularLocation>
</comment>
<dbReference type="GO" id="GO:0016020">
    <property type="term" value="C:membrane"/>
    <property type="evidence" value="ECO:0007669"/>
    <property type="project" value="UniProtKB-SubCell"/>
</dbReference>
<dbReference type="Gene3D" id="3.80.10.10">
    <property type="entry name" value="Ribonuclease Inhibitor"/>
    <property type="match status" value="2"/>
</dbReference>
<gene>
    <name evidence="13" type="ORF">EZV62_016671</name>
</gene>
<dbReference type="PANTHER" id="PTHR48063:SF96">
    <property type="entry name" value="LEUCINE-RICH REPEAT-CONTAINING N-TERMINAL PLANT-TYPE DOMAIN-CONTAINING PROTEIN"/>
    <property type="match status" value="1"/>
</dbReference>
<keyword evidence="14" id="KW-1185">Reference proteome</keyword>
<keyword evidence="6" id="KW-0677">Repeat</keyword>
<evidence type="ECO:0000256" key="3">
    <source>
        <dbReference type="ARBA" id="ARBA00022614"/>
    </source>
</evidence>
<comment type="similarity">
    <text evidence="2">Belongs to the RLP family.</text>
</comment>